<evidence type="ECO:0000313" key="3">
    <source>
        <dbReference type="Proteomes" id="UP000433104"/>
    </source>
</evidence>
<keyword evidence="3" id="KW-1185">Reference proteome</keyword>
<dbReference type="EMBL" id="WTYW01000001">
    <property type="protein sequence ID" value="MXO85096.1"/>
    <property type="molecule type" value="Genomic_DNA"/>
</dbReference>
<evidence type="ECO:0000256" key="1">
    <source>
        <dbReference type="SAM" id="SignalP"/>
    </source>
</evidence>
<accession>A0A844ZD48</accession>
<dbReference type="OrthoDB" id="1443062at2"/>
<sequence>MKKLMFAAAVAFAATSMTPAAFAQDADPALAELDWYRVSMIKWKPGKGERAHEIIEMFEKVDTALGLDGVIDLHMATGDYDSIVAFPMRQGIAAMGWAENPESAKWEAEFARQVGGEDTAEAIWDEFNSLIDTQARHLAHIDRD</sequence>
<evidence type="ECO:0000313" key="2">
    <source>
        <dbReference type="EMBL" id="MXO85096.1"/>
    </source>
</evidence>
<feature type="chain" id="PRO_5032758282" description="NIPSNAP protein" evidence="1">
    <location>
        <begin position="24"/>
        <end position="144"/>
    </location>
</feature>
<gene>
    <name evidence="2" type="ORF">GRI38_03525</name>
</gene>
<proteinExistence type="predicted"/>
<feature type="signal peptide" evidence="1">
    <location>
        <begin position="1"/>
        <end position="23"/>
    </location>
</feature>
<dbReference type="RefSeq" id="WP_160681529.1">
    <property type="nucleotide sequence ID" value="NZ_WTYW01000001.1"/>
</dbReference>
<name>A0A844ZD48_9SPHN</name>
<keyword evidence="1" id="KW-0732">Signal</keyword>
<reference evidence="2 3" key="1">
    <citation type="submission" date="2019-12" db="EMBL/GenBank/DDBJ databases">
        <title>Genomic-based taxomic classification of the family Erythrobacteraceae.</title>
        <authorList>
            <person name="Xu L."/>
        </authorList>
    </citation>
    <scope>NUCLEOTIDE SEQUENCE [LARGE SCALE GENOMIC DNA]</scope>
    <source>
        <strain evidence="2 3">MCCC 1A09962</strain>
    </source>
</reference>
<organism evidence="2 3">
    <name type="scientific">Parapontixanthobacter aurantiacus</name>
    <dbReference type="NCBI Taxonomy" id="1463599"/>
    <lineage>
        <taxon>Bacteria</taxon>
        <taxon>Pseudomonadati</taxon>
        <taxon>Pseudomonadota</taxon>
        <taxon>Alphaproteobacteria</taxon>
        <taxon>Sphingomonadales</taxon>
        <taxon>Erythrobacteraceae</taxon>
        <taxon>Parapontixanthobacter</taxon>
    </lineage>
</organism>
<dbReference type="Proteomes" id="UP000433104">
    <property type="component" value="Unassembled WGS sequence"/>
</dbReference>
<dbReference type="AlphaFoldDB" id="A0A844ZD48"/>
<protein>
    <recommendedName>
        <fullName evidence="4">NIPSNAP protein</fullName>
    </recommendedName>
</protein>
<comment type="caution">
    <text evidence="2">The sequence shown here is derived from an EMBL/GenBank/DDBJ whole genome shotgun (WGS) entry which is preliminary data.</text>
</comment>
<evidence type="ECO:0008006" key="4">
    <source>
        <dbReference type="Google" id="ProtNLM"/>
    </source>
</evidence>